<dbReference type="GO" id="GO:0051213">
    <property type="term" value="F:dioxygenase activity"/>
    <property type="evidence" value="ECO:0007669"/>
    <property type="project" value="UniProtKB-KW"/>
</dbReference>
<dbReference type="InterPro" id="IPR037151">
    <property type="entry name" value="AlkB-like_sf"/>
</dbReference>
<evidence type="ECO:0000313" key="4">
    <source>
        <dbReference type="Proteomes" id="UP000524450"/>
    </source>
</evidence>
<dbReference type="PROSITE" id="PS51471">
    <property type="entry name" value="FE2OG_OXY"/>
    <property type="match status" value="1"/>
</dbReference>
<dbReference type="GO" id="GO:0070988">
    <property type="term" value="P:demethylation"/>
    <property type="evidence" value="ECO:0007669"/>
    <property type="project" value="InterPro"/>
</dbReference>
<dbReference type="Gene3D" id="2.60.120.590">
    <property type="entry name" value="Alpha-ketoglutarate-dependent dioxygenase AlkB-like"/>
    <property type="match status" value="1"/>
</dbReference>
<feature type="region of interest" description="Disordered" evidence="1">
    <location>
        <begin position="203"/>
        <end position="230"/>
    </location>
</feature>
<feature type="compositionally biased region" description="Low complexity" evidence="1">
    <location>
        <begin position="207"/>
        <end position="223"/>
    </location>
</feature>
<dbReference type="GO" id="GO:0032451">
    <property type="term" value="F:demethylase activity"/>
    <property type="evidence" value="ECO:0007669"/>
    <property type="project" value="TreeGrafter"/>
</dbReference>
<name>A0A840FQE6_9BURK</name>
<dbReference type="InterPro" id="IPR027450">
    <property type="entry name" value="AlkB-like"/>
</dbReference>
<gene>
    <name evidence="3" type="ORF">GGD71_002519</name>
</gene>
<dbReference type="Proteomes" id="UP000524450">
    <property type="component" value="Unassembled WGS sequence"/>
</dbReference>
<dbReference type="PANTHER" id="PTHR12463">
    <property type="entry name" value="OXYGENASE-RELATED"/>
    <property type="match status" value="1"/>
</dbReference>
<evidence type="ECO:0000256" key="1">
    <source>
        <dbReference type="SAM" id="MobiDB-lite"/>
    </source>
</evidence>
<organism evidence="3 4">
    <name type="scientific">Variovorax guangxiensis</name>
    <dbReference type="NCBI Taxonomy" id="1775474"/>
    <lineage>
        <taxon>Bacteria</taxon>
        <taxon>Pseudomonadati</taxon>
        <taxon>Pseudomonadota</taxon>
        <taxon>Betaproteobacteria</taxon>
        <taxon>Burkholderiales</taxon>
        <taxon>Comamonadaceae</taxon>
        <taxon>Variovorax</taxon>
    </lineage>
</organism>
<evidence type="ECO:0000259" key="2">
    <source>
        <dbReference type="PROSITE" id="PS51471"/>
    </source>
</evidence>
<dbReference type="EMBL" id="JACIFZ010000002">
    <property type="protein sequence ID" value="MBB4221759.1"/>
    <property type="molecule type" value="Genomic_DNA"/>
</dbReference>
<dbReference type="Pfam" id="PF13532">
    <property type="entry name" value="2OG-FeII_Oxy_2"/>
    <property type="match status" value="1"/>
</dbReference>
<sequence>MTRAARRLEHAGQPDLFGEAPVAAIEGLRYENGFLSREEEAGLLAIVQAFPLKEMRYKEYTARRRGTSFGGSYDFDTNRLKPGAPLPPELHPLRDKAAAWAGIAPEELTHMLIAEYRPGTPLGWHRDVPDFEDIVGVSLNNDAVMQFRPYVPGAAASGPATLEILIEPRSVYLLRGPARWAWQHAIAPTEALRYSITLRTRAHRVRTSPAPSPSSRSSAARTAGLPPTGR</sequence>
<keyword evidence="3" id="KW-0223">Dioxygenase</keyword>
<comment type="caution">
    <text evidence="3">The sequence shown here is derived from an EMBL/GenBank/DDBJ whole genome shotgun (WGS) entry which is preliminary data.</text>
</comment>
<reference evidence="3 4" key="1">
    <citation type="submission" date="2020-08" db="EMBL/GenBank/DDBJ databases">
        <title>Genomic Encyclopedia of Type Strains, Phase IV (KMG-V): Genome sequencing to study the core and pangenomes of soil and plant-associated prokaryotes.</title>
        <authorList>
            <person name="Whitman W."/>
        </authorList>
    </citation>
    <scope>NUCLEOTIDE SEQUENCE [LARGE SCALE GENOMIC DNA]</scope>
    <source>
        <strain evidence="3 4">34/80</strain>
    </source>
</reference>
<accession>A0A840FQE6</accession>
<dbReference type="PANTHER" id="PTHR12463:SF1">
    <property type="entry name" value="2-OXOGLUTARATE AND FE-DEPENDENT OXYGENASE FAMILY PROTEIN"/>
    <property type="match status" value="1"/>
</dbReference>
<feature type="domain" description="Fe2OG dioxygenase" evidence="2">
    <location>
        <begin position="107"/>
        <end position="202"/>
    </location>
</feature>
<dbReference type="InterPro" id="IPR005123">
    <property type="entry name" value="Oxoglu/Fe-dep_dioxygenase_dom"/>
</dbReference>
<dbReference type="AlphaFoldDB" id="A0A840FQE6"/>
<protein>
    <submittedName>
        <fullName evidence="3">Alkylated DNA repair dioxygenase AlkB</fullName>
    </submittedName>
</protein>
<evidence type="ECO:0000313" key="3">
    <source>
        <dbReference type="EMBL" id="MBB4221759.1"/>
    </source>
</evidence>
<keyword evidence="3" id="KW-0560">Oxidoreductase</keyword>
<proteinExistence type="predicted"/>
<dbReference type="InterPro" id="IPR032857">
    <property type="entry name" value="ALKBH4"/>
</dbReference>
<dbReference type="RefSeq" id="WP_260319270.1">
    <property type="nucleotide sequence ID" value="NZ_JACIFZ010000002.1"/>
</dbReference>
<dbReference type="SUPFAM" id="SSF51197">
    <property type="entry name" value="Clavaminate synthase-like"/>
    <property type="match status" value="1"/>
</dbReference>